<organism evidence="1 2">
    <name type="scientific">Dioscorea alata</name>
    <name type="common">Purple yam</name>
    <dbReference type="NCBI Taxonomy" id="55571"/>
    <lineage>
        <taxon>Eukaryota</taxon>
        <taxon>Viridiplantae</taxon>
        <taxon>Streptophyta</taxon>
        <taxon>Embryophyta</taxon>
        <taxon>Tracheophyta</taxon>
        <taxon>Spermatophyta</taxon>
        <taxon>Magnoliopsida</taxon>
        <taxon>Liliopsida</taxon>
        <taxon>Dioscoreales</taxon>
        <taxon>Dioscoreaceae</taxon>
        <taxon>Dioscorea</taxon>
    </lineage>
</organism>
<protein>
    <submittedName>
        <fullName evidence="1">Alpha-D-mannose-specific plant lectins domain-containing protein</fullName>
    </submittedName>
</protein>
<dbReference type="Proteomes" id="UP000827976">
    <property type="component" value="Chromosome 18"/>
</dbReference>
<accession>A0ACB7U9S9</accession>
<reference evidence="2" key="1">
    <citation type="journal article" date="2022" name="Nat. Commun.">
        <title>Chromosome evolution and the genetic basis of agronomically important traits in greater yam.</title>
        <authorList>
            <person name="Bredeson J.V."/>
            <person name="Lyons J.B."/>
            <person name="Oniyinde I.O."/>
            <person name="Okereke N.R."/>
            <person name="Kolade O."/>
            <person name="Nnabue I."/>
            <person name="Nwadili C.O."/>
            <person name="Hribova E."/>
            <person name="Parker M."/>
            <person name="Nwogha J."/>
            <person name="Shu S."/>
            <person name="Carlson J."/>
            <person name="Kariba R."/>
            <person name="Muthemba S."/>
            <person name="Knop K."/>
            <person name="Barton G.J."/>
            <person name="Sherwood A.V."/>
            <person name="Lopez-Montes A."/>
            <person name="Asiedu R."/>
            <person name="Jamnadass R."/>
            <person name="Muchugi A."/>
            <person name="Goodstein D."/>
            <person name="Egesi C.N."/>
            <person name="Featherston J."/>
            <person name="Asfaw A."/>
            <person name="Simpson G.G."/>
            <person name="Dolezel J."/>
            <person name="Hendre P.S."/>
            <person name="Van Deynze A."/>
            <person name="Kumar P.L."/>
            <person name="Obidiegwu J.E."/>
            <person name="Bhattacharjee R."/>
            <person name="Rokhsar D.S."/>
        </authorList>
    </citation>
    <scope>NUCLEOTIDE SEQUENCE [LARGE SCALE GENOMIC DNA]</scope>
    <source>
        <strain evidence="2">cv. TDa95/00328</strain>
    </source>
</reference>
<gene>
    <name evidence="1" type="ORF">IHE45_18G113300</name>
</gene>
<evidence type="ECO:0000313" key="2">
    <source>
        <dbReference type="Proteomes" id="UP000827976"/>
    </source>
</evidence>
<comment type="caution">
    <text evidence="1">The sequence shown here is derived from an EMBL/GenBank/DDBJ whole genome shotgun (WGS) entry which is preliminary data.</text>
</comment>
<dbReference type="EMBL" id="CM037028">
    <property type="protein sequence ID" value="KAH7657018.1"/>
    <property type="molecule type" value="Genomic_DNA"/>
</dbReference>
<name>A0ACB7U9S9_DIOAL</name>
<proteinExistence type="predicted"/>
<sequence>MAIPRAFASLSLGLTLVLVVVPLSSMASNILYPGQTLQTGQSMTVGNYSFTMGTDCDAVLSENGNLIWESGTKYLDRYCYLSCSKTGNLVIYRPSGTTLWQTNENGEEGDYILVLQPEGGKLVIYGPALWSAGDYYSRGMPANEAKASRISMVVNNE</sequence>
<evidence type="ECO:0000313" key="1">
    <source>
        <dbReference type="EMBL" id="KAH7657018.1"/>
    </source>
</evidence>
<keyword evidence="2" id="KW-1185">Reference proteome</keyword>